<dbReference type="InterPro" id="IPR038883">
    <property type="entry name" value="AN11006-like"/>
</dbReference>
<dbReference type="PANTHER" id="PTHR42085:SF1">
    <property type="entry name" value="F-BOX DOMAIN-CONTAINING PROTEIN"/>
    <property type="match status" value="1"/>
</dbReference>
<comment type="caution">
    <text evidence="2">The sequence shown here is derived from an EMBL/GenBank/DDBJ whole genome shotgun (WGS) entry which is preliminary data.</text>
</comment>
<dbReference type="InterPro" id="IPR056632">
    <property type="entry name" value="DUF7730"/>
</dbReference>
<reference evidence="2 3" key="1">
    <citation type="submission" date="2023-01" db="EMBL/GenBank/DDBJ databases">
        <title>Analysis of 21 Apiospora genomes using comparative genomics revels a genus with tremendous synthesis potential of carbohydrate active enzymes and secondary metabolites.</title>
        <authorList>
            <person name="Sorensen T."/>
        </authorList>
    </citation>
    <scope>NUCLEOTIDE SEQUENCE [LARGE SCALE GENOMIC DNA]</scope>
    <source>
        <strain evidence="2 3">CBS 33761</strain>
    </source>
</reference>
<dbReference type="EMBL" id="JAQQWK010000001">
    <property type="protein sequence ID" value="KAK8055756.1"/>
    <property type="molecule type" value="Genomic_DNA"/>
</dbReference>
<protein>
    <recommendedName>
        <fullName evidence="1">DUF7730 domain-containing protein</fullName>
    </recommendedName>
</protein>
<gene>
    <name evidence="2" type="ORF">PG993_000983</name>
</gene>
<evidence type="ECO:0000313" key="2">
    <source>
        <dbReference type="EMBL" id="KAK8055756.1"/>
    </source>
</evidence>
<name>A0ABR1UA41_9PEZI</name>
<dbReference type="Proteomes" id="UP001444661">
    <property type="component" value="Unassembled WGS sequence"/>
</dbReference>
<sequence>MVETKEPLGWFDLPPEIRNKIYKELFSAPDDSDGWSRPVGVSEQTSPEQHQETLSVQILRTSKRVYNEAVGILYSESTLCFADPGGLLETILPTIGAKNLSFVRHASLPWPEWAEYYPQHPDGEGESSNFGLVALLVQHCPHIQEIEFDDLGLRGTDLGIEHVLNAVQVFESYLRTIPSLRKVTVWVNPCDRWRKSLDDLWEPERRVEEAVAKAGWVLQGREHYRL</sequence>
<keyword evidence="3" id="KW-1185">Reference proteome</keyword>
<dbReference type="Pfam" id="PF24864">
    <property type="entry name" value="DUF7730"/>
    <property type="match status" value="1"/>
</dbReference>
<proteinExistence type="predicted"/>
<evidence type="ECO:0000313" key="3">
    <source>
        <dbReference type="Proteomes" id="UP001444661"/>
    </source>
</evidence>
<dbReference type="PANTHER" id="PTHR42085">
    <property type="entry name" value="F-BOX DOMAIN-CONTAINING PROTEIN"/>
    <property type="match status" value="1"/>
</dbReference>
<organism evidence="2 3">
    <name type="scientific">Apiospora rasikravindrae</name>
    <dbReference type="NCBI Taxonomy" id="990691"/>
    <lineage>
        <taxon>Eukaryota</taxon>
        <taxon>Fungi</taxon>
        <taxon>Dikarya</taxon>
        <taxon>Ascomycota</taxon>
        <taxon>Pezizomycotina</taxon>
        <taxon>Sordariomycetes</taxon>
        <taxon>Xylariomycetidae</taxon>
        <taxon>Amphisphaeriales</taxon>
        <taxon>Apiosporaceae</taxon>
        <taxon>Apiospora</taxon>
    </lineage>
</organism>
<evidence type="ECO:0000259" key="1">
    <source>
        <dbReference type="Pfam" id="PF24864"/>
    </source>
</evidence>
<feature type="domain" description="DUF7730" evidence="1">
    <location>
        <begin position="47"/>
        <end position="120"/>
    </location>
</feature>
<accession>A0ABR1UA41</accession>